<name>A0ABV8U199_9ACTN</name>
<dbReference type="Proteomes" id="UP001595823">
    <property type="component" value="Unassembled WGS sequence"/>
</dbReference>
<sequence>MSASQQPWTPDDVAAALRQADGDHDALPESVERRLDAVLDRLPEAGNLGPAVEPHRWTDRFRSLRPRMAVASIALTALAVVFVGAVVMPLALQDDDEPVNDVAGENREEFEPEAEKGLDDEGKDMGALDGETESPLQQETLRLAASGRDYTADEDVLAFLRELRAGNEVSSEDAPLELRPLIEDSESWRACQDAVLKRYDAIPVKADFATFDGEDAVVFLLFSDNGGDTAVAVGPACADGQVDQLYVSE</sequence>
<feature type="region of interest" description="Disordered" evidence="1">
    <location>
        <begin position="96"/>
        <end position="133"/>
    </location>
</feature>
<feature type="compositionally biased region" description="Basic and acidic residues" evidence="1">
    <location>
        <begin position="104"/>
        <end position="126"/>
    </location>
</feature>
<keyword evidence="2" id="KW-1133">Transmembrane helix</keyword>
<organism evidence="3 4">
    <name type="scientific">Salininema proteolyticum</name>
    <dbReference type="NCBI Taxonomy" id="1607685"/>
    <lineage>
        <taxon>Bacteria</taxon>
        <taxon>Bacillati</taxon>
        <taxon>Actinomycetota</taxon>
        <taxon>Actinomycetes</taxon>
        <taxon>Glycomycetales</taxon>
        <taxon>Glycomycetaceae</taxon>
        <taxon>Salininema</taxon>
    </lineage>
</organism>
<feature type="transmembrane region" description="Helical" evidence="2">
    <location>
        <begin position="69"/>
        <end position="92"/>
    </location>
</feature>
<protein>
    <recommendedName>
        <fullName evidence="5">DUF3887 domain-containing protein</fullName>
    </recommendedName>
</protein>
<proteinExistence type="predicted"/>
<evidence type="ECO:0000313" key="3">
    <source>
        <dbReference type="EMBL" id="MFC4336885.1"/>
    </source>
</evidence>
<dbReference type="RefSeq" id="WP_380623277.1">
    <property type="nucleotide sequence ID" value="NZ_JBHSDK010000024.1"/>
</dbReference>
<keyword evidence="2" id="KW-0812">Transmembrane</keyword>
<keyword evidence="4" id="KW-1185">Reference proteome</keyword>
<reference evidence="4" key="1">
    <citation type="journal article" date="2019" name="Int. J. Syst. Evol. Microbiol.">
        <title>The Global Catalogue of Microorganisms (GCM) 10K type strain sequencing project: providing services to taxonomists for standard genome sequencing and annotation.</title>
        <authorList>
            <consortium name="The Broad Institute Genomics Platform"/>
            <consortium name="The Broad Institute Genome Sequencing Center for Infectious Disease"/>
            <person name="Wu L."/>
            <person name="Ma J."/>
        </authorList>
    </citation>
    <scope>NUCLEOTIDE SEQUENCE [LARGE SCALE GENOMIC DNA]</scope>
    <source>
        <strain evidence="4">IBRC-M 10908</strain>
    </source>
</reference>
<gene>
    <name evidence="3" type="ORF">ACFPET_16915</name>
</gene>
<keyword evidence="2" id="KW-0472">Membrane</keyword>
<accession>A0ABV8U199</accession>
<evidence type="ECO:0000256" key="1">
    <source>
        <dbReference type="SAM" id="MobiDB-lite"/>
    </source>
</evidence>
<dbReference type="EMBL" id="JBHSDK010000024">
    <property type="protein sequence ID" value="MFC4336885.1"/>
    <property type="molecule type" value="Genomic_DNA"/>
</dbReference>
<evidence type="ECO:0000313" key="4">
    <source>
        <dbReference type="Proteomes" id="UP001595823"/>
    </source>
</evidence>
<evidence type="ECO:0000256" key="2">
    <source>
        <dbReference type="SAM" id="Phobius"/>
    </source>
</evidence>
<comment type="caution">
    <text evidence="3">The sequence shown here is derived from an EMBL/GenBank/DDBJ whole genome shotgun (WGS) entry which is preliminary data.</text>
</comment>
<evidence type="ECO:0008006" key="5">
    <source>
        <dbReference type="Google" id="ProtNLM"/>
    </source>
</evidence>